<reference evidence="11" key="1">
    <citation type="submission" date="2022-04" db="EMBL/GenBank/DDBJ databases">
        <title>Roseibium sp. CAU 1639 isolated from mud.</title>
        <authorList>
            <person name="Kim W."/>
        </authorList>
    </citation>
    <scope>NUCLEOTIDE SEQUENCE</scope>
    <source>
        <strain evidence="11">CAU 1639</strain>
    </source>
</reference>
<comment type="subcellular location">
    <subcellularLocation>
        <location evidence="1">Cell membrane</location>
        <topology evidence="1">Multi-pass membrane protein</topology>
    </subcellularLocation>
</comment>
<gene>
    <name evidence="11" type="ORF">M0H32_25320</name>
</gene>
<evidence type="ECO:0000256" key="4">
    <source>
        <dbReference type="ARBA" id="ARBA00022741"/>
    </source>
</evidence>
<dbReference type="GO" id="GO:0005524">
    <property type="term" value="F:ATP binding"/>
    <property type="evidence" value="ECO:0007669"/>
    <property type="project" value="UniProtKB-KW"/>
</dbReference>
<proteinExistence type="inferred from homology"/>
<comment type="similarity">
    <text evidence="2">Belongs to the ABC transporter superfamily.</text>
</comment>
<protein>
    <submittedName>
        <fullName evidence="11">ABC transporter ATP-binding protein/permease</fullName>
    </submittedName>
</protein>
<dbReference type="Pfam" id="PF00005">
    <property type="entry name" value="ABC_tran"/>
    <property type="match status" value="1"/>
</dbReference>
<dbReference type="PANTHER" id="PTHR43394">
    <property type="entry name" value="ATP-DEPENDENT PERMEASE MDL1, MITOCHONDRIAL"/>
    <property type="match status" value="1"/>
</dbReference>
<feature type="transmembrane region" description="Helical" evidence="8">
    <location>
        <begin position="48"/>
        <end position="66"/>
    </location>
</feature>
<keyword evidence="5 11" id="KW-0067">ATP-binding</keyword>
<feature type="transmembrane region" description="Helical" evidence="8">
    <location>
        <begin position="180"/>
        <end position="205"/>
    </location>
</feature>
<dbReference type="SMART" id="SM00382">
    <property type="entry name" value="AAA"/>
    <property type="match status" value="1"/>
</dbReference>
<accession>A0ABT0H1C2</accession>
<dbReference type="Proteomes" id="UP001431221">
    <property type="component" value="Unassembled WGS sequence"/>
</dbReference>
<dbReference type="Gene3D" id="1.20.1560.10">
    <property type="entry name" value="ABC transporter type 1, transmembrane domain"/>
    <property type="match status" value="1"/>
</dbReference>
<keyword evidence="12" id="KW-1185">Reference proteome</keyword>
<dbReference type="PROSITE" id="PS50929">
    <property type="entry name" value="ABC_TM1F"/>
    <property type="match status" value="1"/>
</dbReference>
<name>A0ABT0H1C2_9HYPH</name>
<dbReference type="InterPro" id="IPR036640">
    <property type="entry name" value="ABC1_TM_sf"/>
</dbReference>
<evidence type="ECO:0000256" key="8">
    <source>
        <dbReference type="SAM" id="Phobius"/>
    </source>
</evidence>
<dbReference type="InterPro" id="IPR003439">
    <property type="entry name" value="ABC_transporter-like_ATP-bd"/>
</dbReference>
<dbReference type="CDD" id="cd07346">
    <property type="entry name" value="ABC_6TM_exporters"/>
    <property type="match status" value="1"/>
</dbReference>
<dbReference type="Pfam" id="PF00664">
    <property type="entry name" value="ABC_membrane"/>
    <property type="match status" value="1"/>
</dbReference>
<feature type="transmembrane region" description="Helical" evidence="8">
    <location>
        <begin position="304"/>
        <end position="325"/>
    </location>
</feature>
<evidence type="ECO:0000259" key="10">
    <source>
        <dbReference type="PROSITE" id="PS50929"/>
    </source>
</evidence>
<organism evidence="11 12">
    <name type="scientific">Roseibium sediminicola</name>
    <dbReference type="NCBI Taxonomy" id="2933272"/>
    <lineage>
        <taxon>Bacteria</taxon>
        <taxon>Pseudomonadati</taxon>
        <taxon>Pseudomonadota</taxon>
        <taxon>Alphaproteobacteria</taxon>
        <taxon>Hyphomicrobiales</taxon>
        <taxon>Stappiaceae</taxon>
        <taxon>Roseibium</taxon>
    </lineage>
</organism>
<evidence type="ECO:0000256" key="1">
    <source>
        <dbReference type="ARBA" id="ARBA00004651"/>
    </source>
</evidence>
<feature type="domain" description="ABC transporter" evidence="9">
    <location>
        <begin position="367"/>
        <end position="583"/>
    </location>
</feature>
<comment type="caution">
    <text evidence="11">The sequence shown here is derived from an EMBL/GenBank/DDBJ whole genome shotgun (WGS) entry which is preliminary data.</text>
</comment>
<evidence type="ECO:0000256" key="5">
    <source>
        <dbReference type="ARBA" id="ARBA00022840"/>
    </source>
</evidence>
<evidence type="ECO:0000259" key="9">
    <source>
        <dbReference type="PROSITE" id="PS50893"/>
    </source>
</evidence>
<dbReference type="PANTHER" id="PTHR43394:SF1">
    <property type="entry name" value="ATP-BINDING CASSETTE SUB-FAMILY B MEMBER 10, MITOCHONDRIAL"/>
    <property type="match status" value="1"/>
</dbReference>
<feature type="transmembrane region" description="Helical" evidence="8">
    <location>
        <begin position="87"/>
        <end position="111"/>
    </location>
</feature>
<keyword evidence="7 8" id="KW-0472">Membrane</keyword>
<evidence type="ECO:0000313" key="11">
    <source>
        <dbReference type="EMBL" id="MCK7615504.1"/>
    </source>
</evidence>
<dbReference type="SUPFAM" id="SSF52540">
    <property type="entry name" value="P-loop containing nucleoside triphosphate hydrolases"/>
    <property type="match status" value="1"/>
</dbReference>
<dbReference type="InterPro" id="IPR017871">
    <property type="entry name" value="ABC_transporter-like_CS"/>
</dbReference>
<evidence type="ECO:0000256" key="2">
    <source>
        <dbReference type="ARBA" id="ARBA00005417"/>
    </source>
</evidence>
<dbReference type="PROSITE" id="PS00211">
    <property type="entry name" value="ABC_TRANSPORTER_1"/>
    <property type="match status" value="1"/>
</dbReference>
<evidence type="ECO:0000256" key="6">
    <source>
        <dbReference type="ARBA" id="ARBA00022989"/>
    </source>
</evidence>
<evidence type="ECO:0000256" key="3">
    <source>
        <dbReference type="ARBA" id="ARBA00022692"/>
    </source>
</evidence>
<evidence type="ECO:0000313" key="12">
    <source>
        <dbReference type="Proteomes" id="UP001431221"/>
    </source>
</evidence>
<dbReference type="InterPro" id="IPR011527">
    <property type="entry name" value="ABC1_TM_dom"/>
</dbReference>
<sequence>MRQSVPLTGATPDAVETPRQSLLRALFSRLFGRREAAWLLPLVVPYRWPLAALLLLSLVTAGAALIPPYLTKLVIDQGLMAGDKQALVMFAAALFGVGLAALALGAVNSLLHLRFSARLLADLRRAAVQKILEQSPRWQARQTTGELMSRLDGDAGEVQQFTFSVLVSGAGSLLRLCGGLVMLFVLAPKLALLALALAPVELLFFARARPVTHQKARDVRQARGHLASSLAETITGLSALRALNASEAAADRIETRQNTLVGALMKAQMWSEVTRAVPMVLTAILRGAVFLIGGLAVIDGTMPLGSLIAFIAYLGFLIGPIQSLISLWHGQARMKAALDRLDQVMSAEPEVRDPATPIALDAGGGELALSHLAYAPADGPPLFEDLSLTLPAGSKLRLSGPSGIGKSSLLSLLQRHDDPRQGTILLDGIDLRKLALKDLRGAVALVPQKGHVFSGTLSDNLRLGCASATDSDMLEVLRLLELEERFVRDGLATPLGEGGLELSGGERQRLCLARALLQPFKVLVLDESLSEVDGERVSRILAAIDRIFGDRTRIVVTHGEADRYGAFDRHIDLGGFASIRGGAS</sequence>
<keyword evidence="6 8" id="KW-1133">Transmembrane helix</keyword>
<dbReference type="RefSeq" id="WP_248159108.1">
    <property type="nucleotide sequence ID" value="NZ_JALNMJ010000026.1"/>
</dbReference>
<dbReference type="SUPFAM" id="SSF90123">
    <property type="entry name" value="ABC transporter transmembrane region"/>
    <property type="match status" value="1"/>
</dbReference>
<dbReference type="InterPro" id="IPR003593">
    <property type="entry name" value="AAA+_ATPase"/>
</dbReference>
<keyword evidence="4" id="KW-0547">Nucleotide-binding</keyword>
<feature type="transmembrane region" description="Helical" evidence="8">
    <location>
        <begin position="276"/>
        <end position="298"/>
    </location>
</feature>
<dbReference type="InterPro" id="IPR027417">
    <property type="entry name" value="P-loop_NTPase"/>
</dbReference>
<evidence type="ECO:0000256" key="7">
    <source>
        <dbReference type="ARBA" id="ARBA00023136"/>
    </source>
</evidence>
<dbReference type="InterPro" id="IPR039421">
    <property type="entry name" value="Type_1_exporter"/>
</dbReference>
<dbReference type="EMBL" id="JALNMJ010000026">
    <property type="protein sequence ID" value="MCK7615504.1"/>
    <property type="molecule type" value="Genomic_DNA"/>
</dbReference>
<dbReference type="CDD" id="cd03228">
    <property type="entry name" value="ABCC_MRP_Like"/>
    <property type="match status" value="1"/>
</dbReference>
<keyword evidence="3 8" id="KW-0812">Transmembrane</keyword>
<dbReference type="PROSITE" id="PS50893">
    <property type="entry name" value="ABC_TRANSPORTER_2"/>
    <property type="match status" value="1"/>
</dbReference>
<feature type="domain" description="ABC transmembrane type-1" evidence="10">
    <location>
        <begin position="51"/>
        <end position="333"/>
    </location>
</feature>
<dbReference type="Gene3D" id="3.40.50.300">
    <property type="entry name" value="P-loop containing nucleotide triphosphate hydrolases"/>
    <property type="match status" value="1"/>
</dbReference>